<evidence type="ECO:0000313" key="2">
    <source>
        <dbReference type="Proteomes" id="UP000183162"/>
    </source>
</evidence>
<dbReference type="EMBL" id="FNGX01000002">
    <property type="protein sequence ID" value="SDL47532.1"/>
    <property type="molecule type" value="Genomic_DNA"/>
</dbReference>
<dbReference type="AlphaFoldDB" id="A0A1G9KD55"/>
<gene>
    <name evidence="1" type="ORF">SAMN05216400_0784</name>
</gene>
<dbReference type="Proteomes" id="UP000183162">
    <property type="component" value="Unassembled WGS sequence"/>
</dbReference>
<sequence length="203" mass="24170">MKTLELEVKYVNQYGSDDYILNDFELSEESLEELANLLGLEENDDFEDVKDEAAQWFLDNYEEENSKVEATEFYNRTISHKDIAISYEADLVAEYNDTKIIAHVDFEQDCLYNNAEAKQVLAEQPKKLYLSGIEHVEYIEDFEEIQDDFEEDYYDDWFTYDKDNFEWWEELANALYELDCEGVDIKAMEVNELQDYIDAYNEL</sequence>
<reference evidence="1 2" key="1">
    <citation type="submission" date="2016-10" db="EMBL/GenBank/DDBJ databases">
        <authorList>
            <person name="de Groot N.N."/>
        </authorList>
    </citation>
    <scope>NUCLEOTIDE SEQUENCE [LARGE SCALE GENOMIC DNA]</scope>
    <source>
        <strain evidence="1 2">Sb09</strain>
    </source>
</reference>
<dbReference type="RefSeq" id="WP_081341048.1">
    <property type="nucleotide sequence ID" value="NZ_FNGX01000002.1"/>
</dbReference>
<proteinExistence type="predicted"/>
<organism evidence="1 2">
    <name type="scientific">Streptococcus equinus</name>
    <name type="common">Streptococcus bovis</name>
    <dbReference type="NCBI Taxonomy" id="1335"/>
    <lineage>
        <taxon>Bacteria</taxon>
        <taxon>Bacillati</taxon>
        <taxon>Bacillota</taxon>
        <taxon>Bacilli</taxon>
        <taxon>Lactobacillales</taxon>
        <taxon>Streptococcaceae</taxon>
        <taxon>Streptococcus</taxon>
    </lineage>
</organism>
<accession>A0A1G9KD55</accession>
<name>A0A1G9KD55_STREI</name>
<evidence type="ECO:0000313" key="1">
    <source>
        <dbReference type="EMBL" id="SDL47532.1"/>
    </source>
</evidence>
<protein>
    <submittedName>
        <fullName evidence="1">Uncharacterized protein</fullName>
    </submittedName>
</protein>